<protein>
    <submittedName>
        <fullName evidence="8">Zinc transporter SLC39A7</fullName>
    </submittedName>
</protein>
<keyword evidence="9" id="KW-1185">Reference proteome</keyword>
<dbReference type="GO" id="GO:0016020">
    <property type="term" value="C:membrane"/>
    <property type="evidence" value="ECO:0007669"/>
    <property type="project" value="UniProtKB-SubCell"/>
</dbReference>
<evidence type="ECO:0000256" key="2">
    <source>
        <dbReference type="ARBA" id="ARBA00022692"/>
    </source>
</evidence>
<evidence type="ECO:0000313" key="9">
    <source>
        <dbReference type="Proteomes" id="UP000188320"/>
    </source>
</evidence>
<proteinExistence type="predicted"/>
<evidence type="ECO:0000256" key="3">
    <source>
        <dbReference type="ARBA" id="ARBA00022989"/>
    </source>
</evidence>
<evidence type="ECO:0000256" key="5">
    <source>
        <dbReference type="SAM" id="MobiDB-lite"/>
    </source>
</evidence>
<keyword evidence="3 6" id="KW-1133">Transmembrane helix</keyword>
<feature type="transmembrane region" description="Helical" evidence="6">
    <location>
        <begin position="511"/>
        <end position="532"/>
    </location>
</feature>
<feature type="compositionally biased region" description="Polar residues" evidence="5">
    <location>
        <begin position="279"/>
        <end position="290"/>
    </location>
</feature>
<organism evidence="8 9">
    <name type="scientific">Zancudomyces culisetae</name>
    <name type="common">Gut fungus</name>
    <name type="synonym">Smittium culisetae</name>
    <dbReference type="NCBI Taxonomy" id="1213189"/>
    <lineage>
        <taxon>Eukaryota</taxon>
        <taxon>Fungi</taxon>
        <taxon>Fungi incertae sedis</taxon>
        <taxon>Zoopagomycota</taxon>
        <taxon>Kickxellomycotina</taxon>
        <taxon>Harpellomycetes</taxon>
        <taxon>Harpellales</taxon>
        <taxon>Legeriomycetaceae</taxon>
        <taxon>Zancudomyces</taxon>
    </lineage>
</organism>
<comment type="subcellular location">
    <subcellularLocation>
        <location evidence="1">Membrane</location>
        <topology evidence="1">Multi-pass membrane protein</topology>
    </subcellularLocation>
</comment>
<feature type="transmembrane region" description="Helical" evidence="6">
    <location>
        <begin position="191"/>
        <end position="208"/>
    </location>
</feature>
<feature type="transmembrane region" description="Helical" evidence="6">
    <location>
        <begin position="228"/>
        <end position="247"/>
    </location>
</feature>
<feature type="transmembrane region" description="Helical" evidence="6">
    <location>
        <begin position="161"/>
        <end position="179"/>
    </location>
</feature>
<dbReference type="EMBL" id="LSSK01000009">
    <property type="protein sequence ID" value="OMH86226.1"/>
    <property type="molecule type" value="Genomic_DNA"/>
</dbReference>
<comment type="caution">
    <text evidence="8">The sequence shown here is derived from an EMBL/GenBank/DDBJ whole genome shotgun (WGS) entry which is preliminary data.</text>
</comment>
<dbReference type="OrthoDB" id="200954at2759"/>
<name>A0A1R1PZ54_ZANCU</name>
<dbReference type="PANTHER" id="PTHR16950:SF16">
    <property type="entry name" value="ZINC TRANSPORTER ZIP13"/>
    <property type="match status" value="1"/>
</dbReference>
<sequence>MKDSIKSPATFFIFLLFFIFQLGNIEAHAPPKQNKGGKNVDKFWEGQLVVELIDASISNAKEKSKIREFIDTSVREECVGADSCPVYARIRSVLEKKDISEEAKVEELLENLKQTKIAALRTGDHHHHHHHGHNTFLGKLKNMSEVVGNILFDSENPAKSSILATFYISLFPNLVLLVVPKNLSERSLRLMVSFAIGGLLGDVFFHLLPHIFHGESHSDSHGHGDEAVRNTVLGLGIFFGLLTFMVVDKTMRLFGEEGHSHSHGHSHGHSHSHGNSSSVKAQNPDEQSSLKQRKPNTPKKSGEPSTQSEETKSEKQKQVQYSAYMNLIADASHNFTDGLALSASFYVSPAAGLSTFVAVFMHEIPHELGDFAILIQSGFSQFEALMSQFVTAIGAMTGAVAGVVIEEYGRGNSLNFNNLITFSGPVFTPVPVSTQASSTATQSLLFKYISTWVPKTIGGVSWSELLIPFTAGGFIYIATVGVIPDLLNPITNSTHKKHKKGKNGTGDRKTVIAIQEVLMMVFGAVLMAIISLSE</sequence>
<feature type="signal peptide" evidence="7">
    <location>
        <begin position="1"/>
        <end position="27"/>
    </location>
</feature>
<dbReference type="Proteomes" id="UP000188320">
    <property type="component" value="Unassembled WGS sequence"/>
</dbReference>
<feature type="transmembrane region" description="Helical" evidence="6">
    <location>
        <begin position="465"/>
        <end position="490"/>
    </location>
</feature>
<dbReference type="InterPro" id="IPR003689">
    <property type="entry name" value="ZIP"/>
</dbReference>
<keyword evidence="7" id="KW-0732">Signal</keyword>
<evidence type="ECO:0000256" key="1">
    <source>
        <dbReference type="ARBA" id="ARBA00004141"/>
    </source>
</evidence>
<accession>A0A1R1PZ54</accession>
<gene>
    <name evidence="8" type="ORF">AX774_g116</name>
</gene>
<dbReference type="GO" id="GO:0006882">
    <property type="term" value="P:intracellular zinc ion homeostasis"/>
    <property type="evidence" value="ECO:0007669"/>
    <property type="project" value="TreeGrafter"/>
</dbReference>
<evidence type="ECO:0000256" key="4">
    <source>
        <dbReference type="ARBA" id="ARBA00023136"/>
    </source>
</evidence>
<keyword evidence="4 6" id="KW-0472">Membrane</keyword>
<keyword evidence="2 6" id="KW-0812">Transmembrane</keyword>
<dbReference type="GO" id="GO:0005385">
    <property type="term" value="F:zinc ion transmembrane transporter activity"/>
    <property type="evidence" value="ECO:0007669"/>
    <property type="project" value="TreeGrafter"/>
</dbReference>
<feature type="transmembrane region" description="Helical" evidence="6">
    <location>
        <begin position="384"/>
        <end position="405"/>
    </location>
</feature>
<dbReference type="PANTHER" id="PTHR16950">
    <property type="entry name" value="ZINC TRANSPORTER SLC39A7 HISTIDINE-RICH MEMBRANE PROTEIN KE4"/>
    <property type="match status" value="1"/>
</dbReference>
<dbReference type="Pfam" id="PF02535">
    <property type="entry name" value="Zip"/>
    <property type="match status" value="1"/>
</dbReference>
<evidence type="ECO:0000313" key="8">
    <source>
        <dbReference type="EMBL" id="OMH86226.1"/>
    </source>
</evidence>
<feature type="compositionally biased region" description="Basic residues" evidence="5">
    <location>
        <begin position="261"/>
        <end position="272"/>
    </location>
</feature>
<evidence type="ECO:0000256" key="6">
    <source>
        <dbReference type="SAM" id="Phobius"/>
    </source>
</evidence>
<dbReference type="AlphaFoldDB" id="A0A1R1PZ54"/>
<feature type="region of interest" description="Disordered" evidence="5">
    <location>
        <begin position="257"/>
        <end position="316"/>
    </location>
</feature>
<evidence type="ECO:0000256" key="7">
    <source>
        <dbReference type="SAM" id="SignalP"/>
    </source>
</evidence>
<reference evidence="9" key="1">
    <citation type="submission" date="2017-01" db="EMBL/GenBank/DDBJ databases">
        <authorList>
            <person name="Wang Y."/>
            <person name="White M."/>
            <person name="Kvist S."/>
            <person name="Moncalvo J.-M."/>
        </authorList>
    </citation>
    <scope>NUCLEOTIDE SEQUENCE [LARGE SCALE GENOMIC DNA]</scope>
    <source>
        <strain evidence="9">COL-18-3</strain>
    </source>
</reference>
<feature type="chain" id="PRO_5012435669" evidence="7">
    <location>
        <begin position="28"/>
        <end position="534"/>
    </location>
</feature>